<name>A0A1W1UZ14_PEPAS</name>
<organism evidence="1 2">
    <name type="scientific">Peptoniphilus asaccharolyticus DSM 20463</name>
    <dbReference type="NCBI Taxonomy" id="573058"/>
    <lineage>
        <taxon>Bacteria</taxon>
        <taxon>Bacillati</taxon>
        <taxon>Bacillota</taxon>
        <taxon>Tissierellia</taxon>
        <taxon>Tissierellales</taxon>
        <taxon>Peptoniphilaceae</taxon>
        <taxon>Peptoniphilus</taxon>
    </lineage>
</organism>
<dbReference type="EMBL" id="FWWR01000009">
    <property type="protein sequence ID" value="SMB86306.1"/>
    <property type="molecule type" value="Genomic_DNA"/>
</dbReference>
<proteinExistence type="predicted"/>
<keyword evidence="2" id="KW-1185">Reference proteome</keyword>
<sequence length="120" mass="13870">MAKFKFRDNTLKLDIEDKVYNIDISNFEQSEKLLTIAKDAMEIGDKGNSEKTVETMLMMIQDAIDTILGNGATEEIFKDRKVNLLDLLDLLAYITEEITEFRSNKLERIYSVNRKNELAD</sequence>
<dbReference type="Proteomes" id="UP000192368">
    <property type="component" value="Unassembled WGS sequence"/>
</dbReference>
<dbReference type="AlphaFoldDB" id="A0A1W1UZ14"/>
<evidence type="ECO:0000313" key="1">
    <source>
        <dbReference type="EMBL" id="SMB86306.1"/>
    </source>
</evidence>
<protein>
    <submittedName>
        <fullName evidence="1">Uncharacterized protein</fullName>
    </submittedName>
</protein>
<gene>
    <name evidence="1" type="ORF">SAMN00017477_0873</name>
</gene>
<dbReference type="RefSeq" id="WP_084230511.1">
    <property type="nucleotide sequence ID" value="NZ_FWWR01000009.1"/>
</dbReference>
<reference evidence="2" key="1">
    <citation type="submission" date="2017-04" db="EMBL/GenBank/DDBJ databases">
        <authorList>
            <person name="Varghese N."/>
            <person name="Submissions S."/>
        </authorList>
    </citation>
    <scope>NUCLEOTIDE SEQUENCE [LARGE SCALE GENOMIC DNA]</scope>
    <source>
        <strain evidence="2">DSM 20463</strain>
    </source>
</reference>
<accession>A0A1W1UZ14</accession>
<evidence type="ECO:0000313" key="2">
    <source>
        <dbReference type="Proteomes" id="UP000192368"/>
    </source>
</evidence>
<dbReference type="STRING" id="573058.SAMN00017477_0873"/>